<dbReference type="GO" id="GO:0015627">
    <property type="term" value="C:type II protein secretion system complex"/>
    <property type="evidence" value="ECO:0007669"/>
    <property type="project" value="InterPro"/>
</dbReference>
<dbReference type="RefSeq" id="WP_105746577.1">
    <property type="nucleotide sequence ID" value="NZ_PVLQ01000001.1"/>
</dbReference>
<gene>
    <name evidence="2" type="ORF">C6P64_00165</name>
</gene>
<dbReference type="InterPro" id="IPR024230">
    <property type="entry name" value="GspL_cyto_dom"/>
</dbReference>
<dbReference type="OrthoDB" id="8557903at2"/>
<accession>A0A2S9K9R4</accession>
<organism evidence="2 3">
    <name type="scientific">Malikia granosa</name>
    <dbReference type="NCBI Taxonomy" id="263067"/>
    <lineage>
        <taxon>Bacteria</taxon>
        <taxon>Pseudomonadati</taxon>
        <taxon>Pseudomonadota</taxon>
        <taxon>Betaproteobacteria</taxon>
        <taxon>Burkholderiales</taxon>
        <taxon>Comamonadaceae</taxon>
        <taxon>Malikia</taxon>
    </lineage>
</organism>
<keyword evidence="3" id="KW-1185">Reference proteome</keyword>
<protein>
    <submittedName>
        <fullName evidence="2">General secretion pathway protein GspL</fullName>
    </submittedName>
</protein>
<dbReference type="EMBL" id="PVLQ01000001">
    <property type="protein sequence ID" value="PRD67213.1"/>
    <property type="molecule type" value="Genomic_DNA"/>
</dbReference>
<name>A0A2S9K9R4_9BURK</name>
<evidence type="ECO:0000259" key="1">
    <source>
        <dbReference type="Pfam" id="PF05134"/>
    </source>
</evidence>
<sequence>MLLLTPVETASTGSEPGTAWRWAQSPDGLKLARQGLSPITDLPQEAECVLVIPPEQLSWHRVSWPKIAPARWRAALEGLLEEHLLDDPALLHFALEPGLKPGAAGSGWVAVCHKARLHAQLQALEQAGRPVGRILPAACPQPVPQLWLQGEGDRSWAIAAGPEGLLVLPLADAANADPSRSEPAIPASLRLWLAQDPSDGEASHPAAYADAAHLALAEQAWPELPWSVASAPERWLQSLRQGWNLAQFDLRLSASQRRGQWLPRAWRTLARDPAWRPVRWSLGALLGLQLLGLNLLAWQEQAAYRKQQAELQSLLTQTFPQVQLVLDAPRQMQAELERLRQQRGELGGGDLESLLAALGASGQPPSWQKIEFGPGQAKLIGIRLDAAAEQSLQGALQARGWRVEPQGNDWRLEWERK</sequence>
<dbReference type="Gene3D" id="3.30.420.380">
    <property type="match status" value="1"/>
</dbReference>
<dbReference type="AlphaFoldDB" id="A0A2S9K9R4"/>
<dbReference type="InterPro" id="IPR043129">
    <property type="entry name" value="ATPase_NBD"/>
</dbReference>
<dbReference type="NCBIfam" id="TIGR01709">
    <property type="entry name" value="typeII_sec_gspL"/>
    <property type="match status" value="1"/>
</dbReference>
<comment type="caution">
    <text evidence="2">The sequence shown here is derived from an EMBL/GenBank/DDBJ whole genome shotgun (WGS) entry which is preliminary data.</text>
</comment>
<dbReference type="GO" id="GO:0009276">
    <property type="term" value="C:Gram-negative-bacterium-type cell wall"/>
    <property type="evidence" value="ECO:0007669"/>
    <property type="project" value="InterPro"/>
</dbReference>
<evidence type="ECO:0000313" key="2">
    <source>
        <dbReference type="EMBL" id="PRD67213.1"/>
    </source>
</evidence>
<dbReference type="GO" id="GO:0015628">
    <property type="term" value="P:protein secretion by the type II secretion system"/>
    <property type="evidence" value="ECO:0007669"/>
    <property type="project" value="InterPro"/>
</dbReference>
<dbReference type="Pfam" id="PF05134">
    <property type="entry name" value="T2SSL"/>
    <property type="match status" value="1"/>
</dbReference>
<dbReference type="SUPFAM" id="SSF53067">
    <property type="entry name" value="Actin-like ATPase domain"/>
    <property type="match status" value="1"/>
</dbReference>
<proteinExistence type="predicted"/>
<dbReference type="InterPro" id="IPR007812">
    <property type="entry name" value="T2SS_protein-GspL"/>
</dbReference>
<evidence type="ECO:0000313" key="3">
    <source>
        <dbReference type="Proteomes" id="UP000238589"/>
    </source>
</evidence>
<reference evidence="2 3" key="1">
    <citation type="submission" date="2018-03" db="EMBL/GenBank/DDBJ databases">
        <title>Comparative genomics illustrates the genes involved in a hyperalkaliphilic mechanisms of Serpentinomonas isolated from highly-alkaline calcium-rich serpentinized springs.</title>
        <authorList>
            <person name="Suzuki S."/>
            <person name="Ishii S."/>
            <person name="Walworth N."/>
            <person name="Bird L."/>
            <person name="Kuenen J.G."/>
            <person name="Nealson K.H."/>
        </authorList>
    </citation>
    <scope>NUCLEOTIDE SEQUENCE [LARGE SCALE GENOMIC DNA]</scope>
    <source>
        <strain evidence="2 3">P1</strain>
    </source>
</reference>
<feature type="domain" description="GspL cytoplasmic actin-ATPase-like" evidence="1">
    <location>
        <begin position="33"/>
        <end position="144"/>
    </location>
</feature>
<dbReference type="Proteomes" id="UP000238589">
    <property type="component" value="Unassembled WGS sequence"/>
</dbReference>